<dbReference type="EMBL" id="CAJVCH010042592">
    <property type="protein sequence ID" value="CAG7716986.1"/>
    <property type="molecule type" value="Genomic_DNA"/>
</dbReference>
<protein>
    <submittedName>
        <fullName evidence="5">Uncharacterized protein</fullName>
    </submittedName>
</protein>
<dbReference type="Proteomes" id="UP000708208">
    <property type="component" value="Unassembled WGS sequence"/>
</dbReference>
<accession>A0A8J2NL16</accession>
<organism evidence="5 6">
    <name type="scientific">Allacma fusca</name>
    <dbReference type="NCBI Taxonomy" id="39272"/>
    <lineage>
        <taxon>Eukaryota</taxon>
        <taxon>Metazoa</taxon>
        <taxon>Ecdysozoa</taxon>
        <taxon>Arthropoda</taxon>
        <taxon>Hexapoda</taxon>
        <taxon>Collembola</taxon>
        <taxon>Symphypleona</taxon>
        <taxon>Sminthuridae</taxon>
        <taxon>Allacma</taxon>
    </lineage>
</organism>
<feature type="binding site" evidence="4">
    <location>
        <position position="524"/>
    </location>
    <ligand>
        <name>Fe cation</name>
        <dbReference type="ChEBI" id="CHEBI:24875"/>
        <note>catalytic</note>
    </ligand>
</feature>
<evidence type="ECO:0000256" key="3">
    <source>
        <dbReference type="ARBA" id="ARBA00023004"/>
    </source>
</evidence>
<evidence type="ECO:0000256" key="1">
    <source>
        <dbReference type="ARBA" id="ARBA00006787"/>
    </source>
</evidence>
<feature type="binding site" evidence="4">
    <location>
        <position position="237"/>
    </location>
    <ligand>
        <name>Fe cation</name>
        <dbReference type="ChEBI" id="CHEBI:24875"/>
        <note>catalytic</note>
    </ligand>
</feature>
<dbReference type="AlphaFoldDB" id="A0A8J2NL16"/>
<keyword evidence="2 4" id="KW-0479">Metal-binding</keyword>
<proteinExistence type="inferred from homology"/>
<comment type="cofactor">
    <cofactor evidence="4">
        <name>Fe(2+)</name>
        <dbReference type="ChEBI" id="CHEBI:29033"/>
    </cofactor>
    <text evidence="4">Binds 1 Fe(2+) ion per subunit.</text>
</comment>
<feature type="binding site" evidence="4">
    <location>
        <position position="309"/>
    </location>
    <ligand>
        <name>Fe cation</name>
        <dbReference type="ChEBI" id="CHEBI:24875"/>
        <note>catalytic</note>
    </ligand>
</feature>
<dbReference type="GO" id="GO:0016121">
    <property type="term" value="P:carotene catabolic process"/>
    <property type="evidence" value="ECO:0007669"/>
    <property type="project" value="TreeGrafter"/>
</dbReference>
<evidence type="ECO:0000256" key="2">
    <source>
        <dbReference type="ARBA" id="ARBA00022723"/>
    </source>
</evidence>
<name>A0A8J2NL16_9HEXA</name>
<keyword evidence="3 4" id="KW-0408">Iron</keyword>
<evidence type="ECO:0000313" key="5">
    <source>
        <dbReference type="EMBL" id="CAG7716986.1"/>
    </source>
</evidence>
<feature type="binding site" evidence="4">
    <location>
        <position position="177"/>
    </location>
    <ligand>
        <name>Fe cation</name>
        <dbReference type="ChEBI" id="CHEBI:24875"/>
        <note>catalytic</note>
    </ligand>
</feature>
<dbReference type="GO" id="GO:0042574">
    <property type="term" value="P:retinal metabolic process"/>
    <property type="evidence" value="ECO:0007669"/>
    <property type="project" value="TreeGrafter"/>
</dbReference>
<comment type="similarity">
    <text evidence="1">Belongs to the carotenoid oxygenase family.</text>
</comment>
<reference evidence="5" key="1">
    <citation type="submission" date="2021-06" db="EMBL/GenBank/DDBJ databases">
        <authorList>
            <person name="Hodson N. C."/>
            <person name="Mongue J. A."/>
            <person name="Jaron S. K."/>
        </authorList>
    </citation>
    <scope>NUCLEOTIDE SEQUENCE</scope>
</reference>
<keyword evidence="6" id="KW-1185">Reference proteome</keyword>
<dbReference type="Pfam" id="PF03055">
    <property type="entry name" value="RPE65"/>
    <property type="match status" value="1"/>
</dbReference>
<dbReference type="GO" id="GO:0046872">
    <property type="term" value="F:metal ion binding"/>
    <property type="evidence" value="ECO:0007669"/>
    <property type="project" value="UniProtKB-KW"/>
</dbReference>
<dbReference type="GO" id="GO:0003834">
    <property type="term" value="F:beta-carotene 15,15'-dioxygenase activity"/>
    <property type="evidence" value="ECO:0007669"/>
    <property type="project" value="TreeGrafter"/>
</dbReference>
<sequence length="530" mass="59546">MEARASLGNIFRTQDEQLEPVRAKIEGQIPEWLNGTYLRVGPGKFDLGDITIKHYLDGYAMLSKFEIQDGIVNFTKRYVQSDAYKKAIAAKKPVYAEFSTKGCPGEGRTFFNRVASAFGSGCLTDNASLNLYEVGGEMFACSETCHIHNIRTTDLGTVEANKIDFYKHFGVYMATAHPLRCQVTGDLYNIGTSFKPTPKYHIIRIPKGGRSLKDTIKKSEIVSTIYPSWNTYVSYYHSFAMTKNYIVMLEQPLLMSIITLAEAKLTGRGLRDAMEWTPTERNRFHIVEKSTGNILKTKYYSQEPFFYFHIANAFEDSSGHIIIDINTYESEKILDKMSIEKLRADDVTDQYPSQLQRFHLPIIMNAKEIPKHVNLLQNKKTKATAAKDMENSIVVTPESFGEPGFEGPIVNPNYYQKEHRFVFGTGTCLPGYYANSLCKIDTRTGHTKLWRDASTSFAGEPVFAPPPASVSNNNNKSTEDSGILMAAVSVSQPGRQDFLVFVDAKTMKETARALIPIQVPQAVHGIFLPQ</sequence>
<dbReference type="GO" id="GO:0010436">
    <property type="term" value="F:carotenoid dioxygenase activity"/>
    <property type="evidence" value="ECO:0007669"/>
    <property type="project" value="TreeGrafter"/>
</dbReference>
<dbReference type="PANTHER" id="PTHR10543:SF132">
    <property type="entry name" value="BETA,BETA-CAROTENE 15,15'-DIOXYGENASE"/>
    <property type="match status" value="1"/>
</dbReference>
<comment type="caution">
    <text evidence="5">The sequence shown here is derived from an EMBL/GenBank/DDBJ whole genome shotgun (WGS) entry which is preliminary data.</text>
</comment>
<dbReference type="OrthoDB" id="1069523at2759"/>
<evidence type="ECO:0000256" key="4">
    <source>
        <dbReference type="PIRSR" id="PIRSR604294-1"/>
    </source>
</evidence>
<evidence type="ECO:0000313" key="6">
    <source>
        <dbReference type="Proteomes" id="UP000708208"/>
    </source>
</evidence>
<gene>
    <name evidence="5" type="ORF">AFUS01_LOCUS6465</name>
</gene>
<dbReference type="InterPro" id="IPR004294">
    <property type="entry name" value="Carotenoid_Oase"/>
</dbReference>
<dbReference type="PANTHER" id="PTHR10543">
    <property type="entry name" value="BETA-CAROTENE DIOXYGENASE"/>
    <property type="match status" value="1"/>
</dbReference>